<name>A0A9D4GJI7_DREPO</name>
<dbReference type="AlphaFoldDB" id="A0A9D4GJI7"/>
<dbReference type="EMBL" id="JAIWYP010000005">
    <property type="protein sequence ID" value="KAH3818364.1"/>
    <property type="molecule type" value="Genomic_DNA"/>
</dbReference>
<dbReference type="Proteomes" id="UP000828390">
    <property type="component" value="Unassembled WGS sequence"/>
</dbReference>
<accession>A0A9D4GJI7</accession>
<feature type="non-terminal residue" evidence="1">
    <location>
        <position position="53"/>
    </location>
</feature>
<organism evidence="1 2">
    <name type="scientific">Dreissena polymorpha</name>
    <name type="common">Zebra mussel</name>
    <name type="synonym">Mytilus polymorpha</name>
    <dbReference type="NCBI Taxonomy" id="45954"/>
    <lineage>
        <taxon>Eukaryota</taxon>
        <taxon>Metazoa</taxon>
        <taxon>Spiralia</taxon>
        <taxon>Lophotrochozoa</taxon>
        <taxon>Mollusca</taxon>
        <taxon>Bivalvia</taxon>
        <taxon>Autobranchia</taxon>
        <taxon>Heteroconchia</taxon>
        <taxon>Euheterodonta</taxon>
        <taxon>Imparidentia</taxon>
        <taxon>Neoheterodontei</taxon>
        <taxon>Myida</taxon>
        <taxon>Dreissenoidea</taxon>
        <taxon>Dreissenidae</taxon>
        <taxon>Dreissena</taxon>
    </lineage>
</organism>
<evidence type="ECO:0000313" key="2">
    <source>
        <dbReference type="Proteomes" id="UP000828390"/>
    </source>
</evidence>
<keyword evidence="2" id="KW-1185">Reference proteome</keyword>
<comment type="caution">
    <text evidence="1">The sequence shown here is derived from an EMBL/GenBank/DDBJ whole genome shotgun (WGS) entry which is preliminary data.</text>
</comment>
<sequence>MSEEYEYDSDGTVGRDAVIEIGTKLFCHLTKKHSHLWRNVVRKLNGPSHIRIF</sequence>
<evidence type="ECO:0000313" key="1">
    <source>
        <dbReference type="EMBL" id="KAH3818364.1"/>
    </source>
</evidence>
<gene>
    <name evidence="1" type="ORF">DPMN_119972</name>
</gene>
<reference evidence="1" key="2">
    <citation type="submission" date="2020-11" db="EMBL/GenBank/DDBJ databases">
        <authorList>
            <person name="McCartney M.A."/>
            <person name="Auch B."/>
            <person name="Kono T."/>
            <person name="Mallez S."/>
            <person name="Becker A."/>
            <person name="Gohl D.M."/>
            <person name="Silverstein K.A.T."/>
            <person name="Koren S."/>
            <person name="Bechman K.B."/>
            <person name="Herman A."/>
            <person name="Abrahante J.E."/>
            <person name="Garbe J."/>
        </authorList>
    </citation>
    <scope>NUCLEOTIDE SEQUENCE</scope>
    <source>
        <strain evidence="1">Duluth1</strain>
        <tissue evidence="1">Whole animal</tissue>
    </source>
</reference>
<proteinExistence type="predicted"/>
<protein>
    <submittedName>
        <fullName evidence="1">Uncharacterized protein</fullName>
    </submittedName>
</protein>
<reference evidence="1" key="1">
    <citation type="journal article" date="2019" name="bioRxiv">
        <title>The Genome of the Zebra Mussel, Dreissena polymorpha: A Resource for Invasive Species Research.</title>
        <authorList>
            <person name="McCartney M.A."/>
            <person name="Auch B."/>
            <person name="Kono T."/>
            <person name="Mallez S."/>
            <person name="Zhang Y."/>
            <person name="Obille A."/>
            <person name="Becker A."/>
            <person name="Abrahante J.E."/>
            <person name="Garbe J."/>
            <person name="Badalamenti J.P."/>
            <person name="Herman A."/>
            <person name="Mangelson H."/>
            <person name="Liachko I."/>
            <person name="Sullivan S."/>
            <person name="Sone E.D."/>
            <person name="Koren S."/>
            <person name="Silverstein K.A.T."/>
            <person name="Beckman K.B."/>
            <person name="Gohl D.M."/>
        </authorList>
    </citation>
    <scope>NUCLEOTIDE SEQUENCE</scope>
    <source>
        <strain evidence="1">Duluth1</strain>
        <tissue evidence="1">Whole animal</tissue>
    </source>
</reference>